<sequence>INGCRARYNLFIRVMAISAKNCQHLFLYPQRVFKKIVRDLVENGCLFCENMCKIRDGKTFYEDLILPCIYNPLLTSEDYRTRDARETLMNVQSALMEHGSFEWMEWLARRIVLCSFDDKVLTFYHKSKAEREACLRDETLISRIMEAFTQSNQEMSTEMDAIHMDAFVNNIVETLNRGDRLIEIKPPFKDEETVEKLARFIRSRRTPPIR</sequence>
<feature type="non-terminal residue" evidence="1">
    <location>
        <position position="1"/>
    </location>
</feature>
<comment type="caution">
    <text evidence="1">The sequence shown here is derived from an EMBL/GenBank/DDBJ whole genome shotgun (WGS) entry which is preliminary data.</text>
</comment>
<reference evidence="1" key="1">
    <citation type="submission" date="2023-10" db="EMBL/GenBank/DDBJ databases">
        <title>Genome assembly of Pristionchus species.</title>
        <authorList>
            <person name="Yoshida K."/>
            <person name="Sommer R.J."/>
        </authorList>
    </citation>
    <scope>NUCLEOTIDE SEQUENCE</scope>
    <source>
        <strain evidence="1">RS5133</strain>
    </source>
</reference>
<gene>
    <name evidence="1" type="ORF">PFISCL1PPCAC_18669</name>
</gene>
<evidence type="ECO:0000313" key="1">
    <source>
        <dbReference type="EMBL" id="GMT27372.1"/>
    </source>
</evidence>
<proteinExistence type="predicted"/>
<protein>
    <submittedName>
        <fullName evidence="1">Uncharacterized protein</fullName>
    </submittedName>
</protein>
<name>A0AAV5WBI3_9BILA</name>
<accession>A0AAV5WBI3</accession>
<evidence type="ECO:0000313" key="2">
    <source>
        <dbReference type="Proteomes" id="UP001432322"/>
    </source>
</evidence>
<feature type="non-terminal residue" evidence="1">
    <location>
        <position position="210"/>
    </location>
</feature>
<dbReference type="Proteomes" id="UP001432322">
    <property type="component" value="Unassembled WGS sequence"/>
</dbReference>
<organism evidence="1 2">
    <name type="scientific">Pristionchus fissidentatus</name>
    <dbReference type="NCBI Taxonomy" id="1538716"/>
    <lineage>
        <taxon>Eukaryota</taxon>
        <taxon>Metazoa</taxon>
        <taxon>Ecdysozoa</taxon>
        <taxon>Nematoda</taxon>
        <taxon>Chromadorea</taxon>
        <taxon>Rhabditida</taxon>
        <taxon>Rhabditina</taxon>
        <taxon>Diplogasteromorpha</taxon>
        <taxon>Diplogasteroidea</taxon>
        <taxon>Neodiplogasteridae</taxon>
        <taxon>Pristionchus</taxon>
    </lineage>
</organism>
<dbReference type="AlphaFoldDB" id="A0AAV5WBI3"/>
<dbReference type="EMBL" id="BTSY01000005">
    <property type="protein sequence ID" value="GMT27372.1"/>
    <property type="molecule type" value="Genomic_DNA"/>
</dbReference>
<keyword evidence="2" id="KW-1185">Reference proteome</keyword>